<organism evidence="8 9">
    <name type="scientific">Paenibacillus athensensis</name>
    <dbReference type="NCBI Taxonomy" id="1967502"/>
    <lineage>
        <taxon>Bacteria</taxon>
        <taxon>Bacillati</taxon>
        <taxon>Bacillota</taxon>
        <taxon>Bacilli</taxon>
        <taxon>Bacillales</taxon>
        <taxon>Paenibacillaceae</taxon>
        <taxon>Paenibacillus</taxon>
    </lineage>
</organism>
<sequence>MTLPIFRWSRNLTLLVAVLGLLYAIVQKRTPLGSIGSSGSLQSFKTMFISIVLEALPFILLGVVLSALLQVFVPEAWIRRLIPRNPLLGIVVACVIGIIFPVCECGMIPVVRRLIQKGMPVYAAVVFILTGPIINPVVYAATYMAFRSDPAIAYARMGLAFAVAAVVGLLVYRTVRRNPLRHSAAGLTGEGAEAHSHSGGKLAAMFTHAAEEFFEMGKYLIAGALLAALMQTFVARESLVAVGQSGLLSHLFMMGFAYVLSLCSTSDAFVASSFTGLFTKGSLLTFLVFGPMLDMKSTLMLLSVFKTRFVLLLALLIAVSVPAGALLLEHFQLIR</sequence>
<keyword evidence="9" id="KW-1185">Reference proteome</keyword>
<comment type="similarity">
    <text evidence="2">Belongs to the UPF0718 family.</text>
</comment>
<feature type="transmembrane region" description="Helical" evidence="7">
    <location>
        <begin position="47"/>
        <end position="68"/>
    </location>
</feature>
<proteinExistence type="inferred from homology"/>
<feature type="transmembrane region" description="Helical" evidence="7">
    <location>
        <begin position="268"/>
        <end position="289"/>
    </location>
</feature>
<evidence type="ECO:0000256" key="2">
    <source>
        <dbReference type="ARBA" id="ARBA00006386"/>
    </source>
</evidence>
<keyword evidence="5 7" id="KW-1133">Transmembrane helix</keyword>
<feature type="transmembrane region" description="Helical" evidence="7">
    <location>
        <begin position="122"/>
        <end position="146"/>
    </location>
</feature>
<feature type="transmembrane region" description="Helical" evidence="7">
    <location>
        <begin position="219"/>
        <end position="235"/>
    </location>
</feature>
<dbReference type="GO" id="GO:0005886">
    <property type="term" value="C:plasma membrane"/>
    <property type="evidence" value="ECO:0007669"/>
    <property type="project" value="UniProtKB-SubCell"/>
</dbReference>
<feature type="transmembrane region" description="Helical" evidence="7">
    <location>
        <begin position="309"/>
        <end position="328"/>
    </location>
</feature>
<dbReference type="PANTHER" id="PTHR34184:SF4">
    <property type="entry name" value="UPF0718 PROTEIN YCGR"/>
    <property type="match status" value="1"/>
</dbReference>
<evidence type="ECO:0000313" key="8">
    <source>
        <dbReference type="EMBL" id="TFE90665.1"/>
    </source>
</evidence>
<dbReference type="PANTHER" id="PTHR34184">
    <property type="entry name" value="UPF0718 PROTEIN YCGR"/>
    <property type="match status" value="1"/>
</dbReference>
<dbReference type="Pfam" id="PF03773">
    <property type="entry name" value="ArsP_1"/>
    <property type="match status" value="1"/>
</dbReference>
<evidence type="ECO:0000256" key="1">
    <source>
        <dbReference type="ARBA" id="ARBA00004651"/>
    </source>
</evidence>
<dbReference type="InterPro" id="IPR005524">
    <property type="entry name" value="DUF318"/>
</dbReference>
<accession>A0A4Y8Q8H4</accession>
<feature type="transmembrane region" description="Helical" evidence="7">
    <location>
        <begin position="152"/>
        <end position="172"/>
    </location>
</feature>
<keyword evidence="3" id="KW-1003">Cell membrane</keyword>
<feature type="transmembrane region" description="Helical" evidence="7">
    <location>
        <begin position="241"/>
        <end position="261"/>
    </location>
</feature>
<reference evidence="8 9" key="1">
    <citation type="submission" date="2017-03" db="EMBL/GenBank/DDBJ databases">
        <title>Isolation of Levoglucosan Utilizing Bacteria.</title>
        <authorList>
            <person name="Arya A.S."/>
        </authorList>
    </citation>
    <scope>NUCLEOTIDE SEQUENCE [LARGE SCALE GENOMIC DNA]</scope>
    <source>
        <strain evidence="8 9">MEC069</strain>
    </source>
</reference>
<evidence type="ECO:0000256" key="5">
    <source>
        <dbReference type="ARBA" id="ARBA00022989"/>
    </source>
</evidence>
<feature type="transmembrane region" description="Helical" evidence="7">
    <location>
        <begin position="6"/>
        <end position="26"/>
    </location>
</feature>
<dbReference type="RefSeq" id="WP_134750437.1">
    <property type="nucleotide sequence ID" value="NZ_MYFO02000008.1"/>
</dbReference>
<gene>
    <name evidence="8" type="ORF">B5M42_05185</name>
</gene>
<keyword evidence="6 7" id="KW-0472">Membrane</keyword>
<evidence type="ECO:0000313" key="9">
    <source>
        <dbReference type="Proteomes" id="UP000298246"/>
    </source>
</evidence>
<evidence type="ECO:0008006" key="10">
    <source>
        <dbReference type="Google" id="ProtNLM"/>
    </source>
</evidence>
<dbReference type="Proteomes" id="UP000298246">
    <property type="component" value="Unassembled WGS sequence"/>
</dbReference>
<dbReference type="EMBL" id="MYFO01000004">
    <property type="protein sequence ID" value="TFE90665.1"/>
    <property type="molecule type" value="Genomic_DNA"/>
</dbReference>
<comment type="subcellular location">
    <subcellularLocation>
        <location evidence="1">Cell membrane</location>
        <topology evidence="1">Multi-pass membrane protein</topology>
    </subcellularLocation>
</comment>
<comment type="caution">
    <text evidence="8">The sequence shown here is derived from an EMBL/GenBank/DDBJ whole genome shotgun (WGS) entry which is preliminary data.</text>
</comment>
<name>A0A4Y8Q8H4_9BACL</name>
<evidence type="ECO:0000256" key="7">
    <source>
        <dbReference type="SAM" id="Phobius"/>
    </source>
</evidence>
<keyword evidence="4 7" id="KW-0812">Transmembrane</keyword>
<evidence type="ECO:0000256" key="6">
    <source>
        <dbReference type="ARBA" id="ARBA00023136"/>
    </source>
</evidence>
<dbReference type="OrthoDB" id="9810876at2"/>
<evidence type="ECO:0000256" key="3">
    <source>
        <dbReference type="ARBA" id="ARBA00022475"/>
    </source>
</evidence>
<evidence type="ECO:0000256" key="4">
    <source>
        <dbReference type="ARBA" id="ARBA00022692"/>
    </source>
</evidence>
<protein>
    <recommendedName>
        <fullName evidence="10">Permease</fullName>
    </recommendedName>
</protein>
<dbReference type="InterPro" id="IPR052923">
    <property type="entry name" value="UPF0718"/>
</dbReference>
<dbReference type="AlphaFoldDB" id="A0A4Y8Q8H4"/>
<feature type="transmembrane region" description="Helical" evidence="7">
    <location>
        <begin position="88"/>
        <end position="110"/>
    </location>
</feature>